<comment type="caution">
    <text evidence="2">The sequence shown here is derived from an EMBL/GenBank/DDBJ whole genome shotgun (WGS) entry which is preliminary data.</text>
</comment>
<dbReference type="EMBL" id="RSFE01000001">
    <property type="protein sequence ID" value="RWU13052.1"/>
    <property type="molecule type" value="Genomic_DNA"/>
</dbReference>
<keyword evidence="3" id="KW-1185">Reference proteome</keyword>
<reference evidence="2 3" key="1">
    <citation type="submission" date="2018-12" db="EMBL/GenBank/DDBJ databases">
        <authorList>
            <person name="Li A."/>
            <person name="Zhang M."/>
            <person name="Zhu H."/>
        </authorList>
    </citation>
    <scope>NUCLEOTIDE SEQUENCE [LARGE SCALE GENOMIC DNA]</scope>
    <source>
        <strain evidence="2 3">R04H25</strain>
    </source>
</reference>
<evidence type="ECO:0000313" key="2">
    <source>
        <dbReference type="EMBL" id="RWU13052.1"/>
    </source>
</evidence>
<name>A0A443Z7Z2_9GAMM</name>
<feature type="compositionally biased region" description="Basic and acidic residues" evidence="1">
    <location>
        <begin position="104"/>
        <end position="140"/>
    </location>
</feature>
<dbReference type="OrthoDB" id="9816400at2"/>
<feature type="compositionally biased region" description="Basic and acidic residues" evidence="1">
    <location>
        <begin position="148"/>
        <end position="166"/>
    </location>
</feature>
<dbReference type="AlphaFoldDB" id="A0A443Z7Z2"/>
<feature type="region of interest" description="Disordered" evidence="1">
    <location>
        <begin position="90"/>
        <end position="166"/>
    </location>
</feature>
<dbReference type="RefSeq" id="WP_128351379.1">
    <property type="nucleotide sequence ID" value="NZ_RSFE01000001.1"/>
</dbReference>
<evidence type="ECO:0000256" key="1">
    <source>
        <dbReference type="SAM" id="MobiDB-lite"/>
    </source>
</evidence>
<protein>
    <submittedName>
        <fullName evidence="2">Uncharacterized protein</fullName>
    </submittedName>
</protein>
<organism evidence="2 3">
    <name type="scientific">Pseudidiomarina gelatinasegens</name>
    <dbReference type="NCBI Taxonomy" id="2487740"/>
    <lineage>
        <taxon>Bacteria</taxon>
        <taxon>Pseudomonadati</taxon>
        <taxon>Pseudomonadota</taxon>
        <taxon>Gammaproteobacteria</taxon>
        <taxon>Alteromonadales</taxon>
        <taxon>Idiomarinaceae</taxon>
        <taxon>Pseudidiomarina</taxon>
    </lineage>
</organism>
<accession>A0A443Z7Z2</accession>
<dbReference type="Proteomes" id="UP000288789">
    <property type="component" value="Unassembled WGS sequence"/>
</dbReference>
<sequence length="166" mass="17926">MSWFYFWGRRQINMADPTGEFAIVLLFVPEVVALGKAAFFVATAAAAGYAGSETLNAYNESADNSNRGKNGRPTSDSVDLAEDLAGQEILGDFAGGGGSNISDKMGDRSRYGENGSHDKLTGSRAHPDGTKTEVHGDRNRQTGQLSDTKFKDGPDNRKSRNELFKK</sequence>
<gene>
    <name evidence="2" type="ORF">EGC76_02205</name>
</gene>
<evidence type="ECO:0000313" key="3">
    <source>
        <dbReference type="Proteomes" id="UP000288789"/>
    </source>
</evidence>
<proteinExistence type="predicted"/>